<keyword evidence="2" id="KW-1185">Reference proteome</keyword>
<dbReference type="Proteomes" id="UP000001007">
    <property type="component" value="Chromosome"/>
</dbReference>
<reference evidence="1 2" key="1">
    <citation type="journal article" date="2002" name="Proc. Natl. Acad. Sci. U.S.A.">
        <title>The complete genome sequence of Chlorobium tepidum TLS, a photosynthetic, anaerobic, green-sulfur bacterium.</title>
        <authorList>
            <person name="Eisen J.A."/>
            <person name="Nelson K.E."/>
            <person name="Paulsen I.T."/>
            <person name="Heidelberg J.F."/>
            <person name="Wu M."/>
            <person name="Dodson R.J."/>
            <person name="Deboy R."/>
            <person name="Gwinn M.L."/>
            <person name="Nelson W.C."/>
            <person name="Haft D.H."/>
            <person name="Hickey E.K."/>
            <person name="Peterson J.D."/>
            <person name="Durkin A.S."/>
            <person name="Kolonay J.L."/>
            <person name="Yang F."/>
            <person name="Holt I."/>
            <person name="Umayam L.A."/>
            <person name="Mason T."/>
            <person name="Brenner M."/>
            <person name="Shea T.P."/>
            <person name="Parksey D."/>
            <person name="Nierman W.C."/>
            <person name="Feldblyum T.V."/>
            <person name="Hansen C.L."/>
            <person name="Craven M.B."/>
            <person name="Radune D."/>
            <person name="Vamathevan J."/>
            <person name="Khouri H."/>
            <person name="White O."/>
            <person name="Gruber T.M."/>
            <person name="Ketchum K.A."/>
            <person name="Venter J.C."/>
            <person name="Tettelin H."/>
            <person name="Bryant D.A."/>
            <person name="Fraser C.M."/>
        </authorList>
    </citation>
    <scope>NUCLEOTIDE SEQUENCE [LARGE SCALE GENOMIC DNA]</scope>
    <source>
        <strain evidence="2">ATCC 49652 / DSM 12025 / NBRC 103806 / TLS</strain>
    </source>
</reference>
<dbReference type="AlphaFoldDB" id="Q8KFZ6"/>
<name>Q8KFZ6_CHLTE</name>
<evidence type="ECO:0000313" key="1">
    <source>
        <dbReference type="EMBL" id="AAM71422.1"/>
    </source>
</evidence>
<dbReference type="EMBL" id="AE006470">
    <property type="protein sequence ID" value="AAM71422.1"/>
    <property type="molecule type" value="Genomic_DNA"/>
</dbReference>
<accession>Q8KFZ6</accession>
<dbReference type="KEGG" id="cte:CT0174"/>
<dbReference type="OrthoDB" id="9781342at2"/>
<dbReference type="HOGENOM" id="CLU_1944909_0_0_10"/>
<dbReference type="EnsemblBacteria" id="AAM71422">
    <property type="protein sequence ID" value="AAM71422"/>
    <property type="gene ID" value="CT0174"/>
</dbReference>
<organism evidence="1 2">
    <name type="scientific">Chlorobaculum tepidum (strain ATCC 49652 / DSM 12025 / NBRC 103806 / TLS)</name>
    <name type="common">Chlorobium tepidum</name>
    <dbReference type="NCBI Taxonomy" id="194439"/>
    <lineage>
        <taxon>Bacteria</taxon>
        <taxon>Pseudomonadati</taxon>
        <taxon>Chlorobiota</taxon>
        <taxon>Chlorobiia</taxon>
        <taxon>Chlorobiales</taxon>
        <taxon>Chlorobiaceae</taxon>
        <taxon>Chlorobaculum</taxon>
    </lineage>
</organism>
<proteinExistence type="predicted"/>
<sequence>MKYPILVFLLILSFLMTSYKITYSEESLSPEYISSTGEEFVFATTYPGGEKYGYPLWHKWPMVLGGELSYQDYVGRKGKLEDRIIYEPSGISKFRKAVMENGEVLYLDVAGNIPPNGIYFQLATLNLSE</sequence>
<protein>
    <submittedName>
        <fullName evidence="1">Uncharacterized protein</fullName>
    </submittedName>
</protein>
<gene>
    <name evidence="1" type="ordered locus">CT0174</name>
</gene>
<dbReference type="RefSeq" id="WP_010931868.1">
    <property type="nucleotide sequence ID" value="NC_002932.3"/>
</dbReference>
<evidence type="ECO:0000313" key="2">
    <source>
        <dbReference type="Proteomes" id="UP000001007"/>
    </source>
</evidence>